<accession>A0A069RQ62</accession>
<reference evidence="2 3" key="1">
    <citation type="submission" date="2014-03" db="EMBL/GenBank/DDBJ databases">
        <title>Genome sequence of Clostridium litorale W6, DSM 5388.</title>
        <authorList>
            <person name="Poehlein A."/>
            <person name="Jagirdar A."/>
            <person name="Khonsari B."/>
            <person name="Chibani C.M."/>
            <person name="Gutierrez Gutierrez D.A."/>
            <person name="Davydova E."/>
            <person name="Alghaithi H.S."/>
            <person name="Nair K.P."/>
            <person name="Dhamotharan K."/>
            <person name="Chandran L."/>
            <person name="G W."/>
            <person name="Daniel R."/>
        </authorList>
    </citation>
    <scope>NUCLEOTIDE SEQUENCE [LARGE SCALE GENOMIC DNA]</scope>
    <source>
        <strain evidence="2 3">W6</strain>
    </source>
</reference>
<dbReference type="Gene3D" id="1.10.150.20">
    <property type="entry name" value="5' to 3' exonuclease, C-terminal subdomain"/>
    <property type="match status" value="1"/>
</dbReference>
<sequence>MTKLSVMSRLSTIESMNSDDERKLNEAGIHSTSELFERCTSKASRKSLAKETGIPEHFMLRWATVLDLERIKGVGMEYAELLEACGVDTVPALARRNPEHLFEKIVEVNAKISLVKKLPTQKQVADWVEQAKELPRMISY</sequence>
<name>A0A069RQ62_PEPLI</name>
<dbReference type="STRING" id="1121324.CLIT_4c01540"/>
<evidence type="ECO:0000313" key="3">
    <source>
        <dbReference type="Proteomes" id="UP000027946"/>
    </source>
</evidence>
<comment type="caution">
    <text evidence="2">The sequence shown here is derived from an EMBL/GenBank/DDBJ whole genome shotgun (WGS) entry which is preliminary data.</text>
</comment>
<protein>
    <submittedName>
        <fullName evidence="2">Ferredoxin</fullName>
    </submittedName>
</protein>
<dbReference type="EMBL" id="JJMM01000004">
    <property type="protein sequence ID" value="KDR96317.1"/>
    <property type="molecule type" value="Genomic_DNA"/>
</dbReference>
<dbReference type="Pfam" id="PF14229">
    <property type="entry name" value="DUF4332"/>
    <property type="match status" value="1"/>
</dbReference>
<proteinExistence type="predicted"/>
<evidence type="ECO:0000259" key="1">
    <source>
        <dbReference type="Pfam" id="PF14229"/>
    </source>
</evidence>
<dbReference type="RefSeq" id="WP_200774467.1">
    <property type="nucleotide sequence ID" value="NZ_FSRH01000013.1"/>
</dbReference>
<dbReference type="AlphaFoldDB" id="A0A069RQ62"/>
<organism evidence="2 3">
    <name type="scientific">Peptoclostridium litorale DSM 5388</name>
    <dbReference type="NCBI Taxonomy" id="1121324"/>
    <lineage>
        <taxon>Bacteria</taxon>
        <taxon>Bacillati</taxon>
        <taxon>Bacillota</taxon>
        <taxon>Clostridia</taxon>
        <taxon>Peptostreptococcales</taxon>
        <taxon>Peptoclostridiaceae</taxon>
        <taxon>Peptoclostridium</taxon>
    </lineage>
</organism>
<dbReference type="Proteomes" id="UP000027946">
    <property type="component" value="Unassembled WGS sequence"/>
</dbReference>
<dbReference type="eggNOG" id="COG3743">
    <property type="taxonomic scope" value="Bacteria"/>
</dbReference>
<gene>
    <name evidence="2" type="ORF">CLIT_4c01540</name>
</gene>
<feature type="domain" description="DUF4332" evidence="1">
    <location>
        <begin position="15"/>
        <end position="134"/>
    </location>
</feature>
<keyword evidence="3" id="KW-1185">Reference proteome</keyword>
<dbReference type="InterPro" id="IPR025567">
    <property type="entry name" value="DUF4332"/>
</dbReference>
<evidence type="ECO:0000313" key="2">
    <source>
        <dbReference type="EMBL" id="KDR96317.1"/>
    </source>
</evidence>